<dbReference type="InterPro" id="IPR017689">
    <property type="entry name" value="BamD"/>
</dbReference>
<evidence type="ECO:0000256" key="4">
    <source>
        <dbReference type="ARBA" id="ARBA00023237"/>
    </source>
</evidence>
<dbReference type="Pfam" id="PF13525">
    <property type="entry name" value="YfiO"/>
    <property type="match status" value="1"/>
</dbReference>
<keyword evidence="5 6" id="KW-0449">Lipoprotein</keyword>
<dbReference type="GO" id="GO:0043165">
    <property type="term" value="P:Gram-negative-bacterium-type cell outer membrane assembly"/>
    <property type="evidence" value="ECO:0007669"/>
    <property type="project" value="UniProtKB-UniRule"/>
</dbReference>
<reference evidence="11" key="1">
    <citation type="submission" date="2018-05" db="EMBL/GenBank/DDBJ databases">
        <title>Zavarzinia sp. HR-AS.</title>
        <authorList>
            <person name="Lee Y."/>
            <person name="Jeon C.O."/>
        </authorList>
    </citation>
    <scope>NUCLEOTIDE SEQUENCE [LARGE SCALE GENOMIC DNA]</scope>
    <source>
        <strain evidence="11">DSM 1231</strain>
    </source>
</reference>
<keyword evidence="4 6" id="KW-0998">Cell outer membrane</keyword>
<dbReference type="CDD" id="cd15830">
    <property type="entry name" value="BamD"/>
    <property type="match status" value="1"/>
</dbReference>
<accession>A0A317DTU7</accession>
<comment type="subcellular location">
    <subcellularLocation>
        <location evidence="6">Cell outer membrane</location>
        <topology evidence="6">Lipid-anchor</topology>
    </subcellularLocation>
</comment>
<dbReference type="SUPFAM" id="SSF48452">
    <property type="entry name" value="TPR-like"/>
    <property type="match status" value="1"/>
</dbReference>
<keyword evidence="1 6" id="KW-0732">Signal</keyword>
<gene>
    <name evidence="6" type="primary">bamD</name>
    <name evidence="10" type="ORF">DKG75_21210</name>
</gene>
<comment type="similarity">
    <text evidence="6">Belongs to the BamD family.</text>
</comment>
<evidence type="ECO:0000256" key="1">
    <source>
        <dbReference type="ARBA" id="ARBA00022729"/>
    </source>
</evidence>
<dbReference type="InterPro" id="IPR019734">
    <property type="entry name" value="TPR_rpt"/>
</dbReference>
<keyword evidence="2 6" id="KW-0472">Membrane</keyword>
<dbReference type="HAMAP" id="MF_00922">
    <property type="entry name" value="OM_assembly_BamD"/>
    <property type="match status" value="1"/>
</dbReference>
<dbReference type="AlphaFoldDB" id="A0A317DTU7"/>
<proteinExistence type="inferred from homology"/>
<dbReference type="RefSeq" id="WP_109923233.1">
    <property type="nucleotide sequence ID" value="NZ_QGLF01000007.1"/>
</dbReference>
<evidence type="ECO:0000256" key="6">
    <source>
        <dbReference type="HAMAP-Rule" id="MF_00922"/>
    </source>
</evidence>
<dbReference type="GO" id="GO:1990063">
    <property type="term" value="C:Bam protein complex"/>
    <property type="evidence" value="ECO:0007669"/>
    <property type="project" value="TreeGrafter"/>
</dbReference>
<sequence>MGTLARLRFAALAVVVASLAACSSSAPEPYVERPVEPLYNEAADALSRERYNRAADLFLEVERQHPYSIWATKAQLMAAYSYYQAEKYPEAIDTAQRFIQLHPGNKDTGYAYYLVAICYYEQIVDVGRDQKSTEQALSALSEVVRRFPDSDYARDARLKLDLTRDHLAGKEMEVGRYYQKRKQYLAAINRYRTVIEKYQTTTHVPESLHRLVESYMALGLNPEAQAAAAVLGYNYPGSAWYQDSYALLTDANLRPLTDDRSWITRAFDSTLDTLF</sequence>
<comment type="subunit">
    <text evidence="6">Part of the Bam complex.</text>
</comment>
<evidence type="ECO:0000256" key="8">
    <source>
        <dbReference type="SAM" id="SignalP"/>
    </source>
</evidence>
<feature type="signal peptide" evidence="8">
    <location>
        <begin position="1"/>
        <end position="26"/>
    </location>
</feature>
<dbReference type="Gene3D" id="1.25.40.10">
    <property type="entry name" value="Tetratricopeptide repeat domain"/>
    <property type="match status" value="1"/>
</dbReference>
<evidence type="ECO:0000256" key="7">
    <source>
        <dbReference type="PROSITE-ProRule" id="PRU00339"/>
    </source>
</evidence>
<dbReference type="EMBL" id="QGLF01000007">
    <property type="protein sequence ID" value="PWR18099.1"/>
    <property type="molecule type" value="Genomic_DNA"/>
</dbReference>
<feature type="chain" id="PRO_5016472489" description="Outer membrane protein assembly factor BamD" evidence="8">
    <location>
        <begin position="27"/>
        <end position="275"/>
    </location>
</feature>
<keyword evidence="3 6" id="KW-0564">Palmitate</keyword>
<dbReference type="Proteomes" id="UP000246077">
    <property type="component" value="Unassembled WGS sequence"/>
</dbReference>
<comment type="caution">
    <text evidence="10">The sequence shown here is derived from an EMBL/GenBank/DDBJ whole genome shotgun (WGS) entry which is preliminary data.</text>
</comment>
<dbReference type="PROSITE" id="PS51257">
    <property type="entry name" value="PROKAR_LIPOPROTEIN"/>
    <property type="match status" value="1"/>
</dbReference>
<dbReference type="InterPro" id="IPR011990">
    <property type="entry name" value="TPR-like_helical_dom_sf"/>
</dbReference>
<evidence type="ECO:0000313" key="11">
    <source>
        <dbReference type="Proteomes" id="UP000246077"/>
    </source>
</evidence>
<keyword evidence="7" id="KW-0802">TPR repeat</keyword>
<dbReference type="PANTHER" id="PTHR37423">
    <property type="entry name" value="SOLUBLE LYTIC MUREIN TRANSGLYCOSYLASE-RELATED"/>
    <property type="match status" value="1"/>
</dbReference>
<dbReference type="InterPro" id="IPR039565">
    <property type="entry name" value="BamD-like"/>
</dbReference>
<feature type="domain" description="Outer membrane lipoprotein BamD-like" evidence="9">
    <location>
        <begin position="34"/>
        <end position="227"/>
    </location>
</feature>
<dbReference type="PROSITE" id="PS50005">
    <property type="entry name" value="TPR"/>
    <property type="match status" value="1"/>
</dbReference>
<dbReference type="PANTHER" id="PTHR37423:SF1">
    <property type="entry name" value="OUTER MEMBRANE PROTEIN ASSEMBLY FACTOR BAMD"/>
    <property type="match status" value="1"/>
</dbReference>
<evidence type="ECO:0000256" key="5">
    <source>
        <dbReference type="ARBA" id="ARBA00023288"/>
    </source>
</evidence>
<protein>
    <recommendedName>
        <fullName evidence="6">Outer membrane protein assembly factor BamD</fullName>
    </recommendedName>
</protein>
<evidence type="ECO:0000313" key="10">
    <source>
        <dbReference type="EMBL" id="PWR18099.1"/>
    </source>
</evidence>
<feature type="repeat" description="TPR" evidence="7">
    <location>
        <begin position="72"/>
        <end position="105"/>
    </location>
</feature>
<organism evidence="10 11">
    <name type="scientific">Zavarzinia compransoris</name>
    <dbReference type="NCBI Taxonomy" id="1264899"/>
    <lineage>
        <taxon>Bacteria</taxon>
        <taxon>Pseudomonadati</taxon>
        <taxon>Pseudomonadota</taxon>
        <taxon>Alphaproteobacteria</taxon>
        <taxon>Rhodospirillales</taxon>
        <taxon>Zavarziniaceae</taxon>
        <taxon>Zavarzinia</taxon>
    </lineage>
</organism>
<name>A0A317DTU7_9PROT</name>
<dbReference type="GO" id="GO:0051205">
    <property type="term" value="P:protein insertion into membrane"/>
    <property type="evidence" value="ECO:0007669"/>
    <property type="project" value="UniProtKB-UniRule"/>
</dbReference>
<comment type="function">
    <text evidence="6">Part of the outer membrane protein assembly complex, which is involved in assembly and insertion of beta-barrel proteins into the outer membrane.</text>
</comment>
<keyword evidence="11" id="KW-1185">Reference proteome</keyword>
<dbReference type="NCBIfam" id="TIGR03302">
    <property type="entry name" value="OM_YfiO"/>
    <property type="match status" value="1"/>
</dbReference>
<evidence type="ECO:0000256" key="2">
    <source>
        <dbReference type="ARBA" id="ARBA00023136"/>
    </source>
</evidence>
<evidence type="ECO:0000256" key="3">
    <source>
        <dbReference type="ARBA" id="ARBA00023139"/>
    </source>
</evidence>
<evidence type="ECO:0000259" key="9">
    <source>
        <dbReference type="Pfam" id="PF13525"/>
    </source>
</evidence>
<dbReference type="OrthoDB" id="9804044at2"/>